<comment type="caution">
    <text evidence="1">The sequence shown here is derived from an EMBL/GenBank/DDBJ whole genome shotgun (WGS) entry which is preliminary data.</text>
</comment>
<evidence type="ECO:0000313" key="1">
    <source>
        <dbReference type="EMBL" id="RAL54780.1"/>
    </source>
</evidence>
<evidence type="ECO:0000313" key="2">
    <source>
        <dbReference type="Proteomes" id="UP000249390"/>
    </source>
</evidence>
<keyword evidence="2" id="KW-1185">Reference proteome</keyword>
<dbReference type="EMBL" id="NQVE01000007">
    <property type="protein sequence ID" value="RAL54780.1"/>
    <property type="molecule type" value="Genomic_DNA"/>
</dbReference>
<evidence type="ECO:0008006" key="3">
    <source>
        <dbReference type="Google" id="ProtNLM"/>
    </source>
</evidence>
<dbReference type="AlphaFoldDB" id="A0A328EAV5"/>
<accession>A0A328EAV5</accession>
<reference evidence="1 2" key="1">
    <citation type="submission" date="2018-06" db="EMBL/GenBank/DDBJ databases">
        <title>The Genome of Cuscuta australis (Dodder) Provides Insight into the Evolution of Plant Parasitism.</title>
        <authorList>
            <person name="Liu H."/>
        </authorList>
    </citation>
    <scope>NUCLEOTIDE SEQUENCE [LARGE SCALE GENOMIC DNA]</scope>
    <source>
        <strain evidence="2">cv. Yunnan</strain>
        <tissue evidence="1">Vines</tissue>
    </source>
</reference>
<name>A0A328EAV5_9ASTE</name>
<dbReference type="Proteomes" id="UP000249390">
    <property type="component" value="Unassembled WGS sequence"/>
</dbReference>
<proteinExistence type="predicted"/>
<sequence>MGGILHKNTTGEIQGVLEAEIYSVNNESWTTIGDFPTVALNIKGQGVLLNGTLTDVWIMREYGVHESWEKIFTFNRPSGPTCYEFSSLLCRSVTSEILFLFGSAFVIFDPRDDSIRHRHVFHHHILSDASIYIESLVWPFLSEDSWTQQIQQIPDSFIYESWCPSLARKSS</sequence>
<organism evidence="1 2">
    <name type="scientific">Cuscuta australis</name>
    <dbReference type="NCBI Taxonomy" id="267555"/>
    <lineage>
        <taxon>Eukaryota</taxon>
        <taxon>Viridiplantae</taxon>
        <taxon>Streptophyta</taxon>
        <taxon>Embryophyta</taxon>
        <taxon>Tracheophyta</taxon>
        <taxon>Spermatophyta</taxon>
        <taxon>Magnoliopsida</taxon>
        <taxon>eudicotyledons</taxon>
        <taxon>Gunneridae</taxon>
        <taxon>Pentapetalae</taxon>
        <taxon>asterids</taxon>
        <taxon>lamiids</taxon>
        <taxon>Solanales</taxon>
        <taxon>Convolvulaceae</taxon>
        <taxon>Cuscuteae</taxon>
        <taxon>Cuscuta</taxon>
        <taxon>Cuscuta subgen. Grammica</taxon>
        <taxon>Cuscuta sect. Cleistogrammica</taxon>
    </lineage>
</organism>
<gene>
    <name evidence="1" type="ORF">DM860_017619</name>
</gene>
<protein>
    <recommendedName>
        <fullName evidence="3">F-box associated domain-containing protein</fullName>
    </recommendedName>
</protein>